<keyword evidence="4" id="KW-0472">Membrane</keyword>
<evidence type="ECO:0000313" key="7">
    <source>
        <dbReference type="Proteomes" id="UP001500841"/>
    </source>
</evidence>
<sequence>MLVFGTQIHIVTFIFIVLEFCMFIFQIFYYLFRPQDKIRLWYLLLLFLFQFYNITGGLFPDPKIDIPISTQEMIAYGSGFLMASFFPLYFFKAFDLKSLRWHALYGVPLFLMLPYFIFFVIVYAINGKLNVDIRFGMIVPFIYAVVLLWVMFRAIRKKYEADRNRNEYLEEIAMYCAVTPWLSLAFFGLVEESQLMEVLFTNTGIVIISTLFILKSIQRARLEYQLLQNVTIDGTGLEIFQDNCLHFHLTKTEIHLVQMLYKGLTNKEAADKMFISEETVKKHIYNMFRKTGVKNRSTLIHKLQSIRVF</sequence>
<keyword evidence="1" id="KW-0805">Transcription regulation</keyword>
<dbReference type="SUPFAM" id="SSF46894">
    <property type="entry name" value="C-terminal effector domain of the bipartite response regulators"/>
    <property type="match status" value="1"/>
</dbReference>
<dbReference type="InterPro" id="IPR016032">
    <property type="entry name" value="Sig_transdc_resp-reg_C-effctor"/>
</dbReference>
<name>A0ABP7WKC5_9SPHI</name>
<evidence type="ECO:0000313" key="6">
    <source>
        <dbReference type="EMBL" id="GAA4090912.1"/>
    </source>
</evidence>
<evidence type="ECO:0000256" key="2">
    <source>
        <dbReference type="ARBA" id="ARBA00023125"/>
    </source>
</evidence>
<feature type="transmembrane region" description="Helical" evidence="4">
    <location>
        <begin position="195"/>
        <end position="214"/>
    </location>
</feature>
<dbReference type="Proteomes" id="UP001500841">
    <property type="component" value="Unassembled WGS sequence"/>
</dbReference>
<keyword evidence="4" id="KW-0812">Transmembrane</keyword>
<dbReference type="PANTHER" id="PTHR44688:SF16">
    <property type="entry name" value="DNA-BINDING TRANSCRIPTIONAL ACTIVATOR DEVR_DOSR"/>
    <property type="match status" value="1"/>
</dbReference>
<keyword evidence="7" id="KW-1185">Reference proteome</keyword>
<reference evidence="7" key="1">
    <citation type="journal article" date="2019" name="Int. J. Syst. Evol. Microbiol.">
        <title>The Global Catalogue of Microorganisms (GCM) 10K type strain sequencing project: providing services to taxonomists for standard genome sequencing and annotation.</title>
        <authorList>
            <consortium name="The Broad Institute Genomics Platform"/>
            <consortium name="The Broad Institute Genome Sequencing Center for Infectious Disease"/>
            <person name="Wu L."/>
            <person name="Ma J."/>
        </authorList>
    </citation>
    <scope>NUCLEOTIDE SEQUENCE [LARGE SCALE GENOMIC DNA]</scope>
    <source>
        <strain evidence="7">JCM 17085</strain>
    </source>
</reference>
<dbReference type="InterPro" id="IPR000792">
    <property type="entry name" value="Tscrpt_reg_LuxR_C"/>
</dbReference>
<comment type="caution">
    <text evidence="6">The sequence shown here is derived from an EMBL/GenBank/DDBJ whole genome shotgun (WGS) entry which is preliminary data.</text>
</comment>
<gene>
    <name evidence="6" type="ORF">GCM10022392_10800</name>
</gene>
<evidence type="ECO:0000256" key="4">
    <source>
        <dbReference type="SAM" id="Phobius"/>
    </source>
</evidence>
<dbReference type="Gene3D" id="1.10.10.10">
    <property type="entry name" value="Winged helix-like DNA-binding domain superfamily/Winged helix DNA-binding domain"/>
    <property type="match status" value="1"/>
</dbReference>
<protein>
    <recommendedName>
        <fullName evidence="5">HTH luxR-type domain-containing protein</fullName>
    </recommendedName>
</protein>
<evidence type="ECO:0000256" key="3">
    <source>
        <dbReference type="ARBA" id="ARBA00023163"/>
    </source>
</evidence>
<keyword evidence="4" id="KW-1133">Transmembrane helix</keyword>
<dbReference type="EMBL" id="BAABCV010000003">
    <property type="protein sequence ID" value="GAA4090912.1"/>
    <property type="molecule type" value="Genomic_DNA"/>
</dbReference>
<accession>A0ABP7WKC5</accession>
<keyword evidence="2" id="KW-0238">DNA-binding</keyword>
<feature type="domain" description="HTH luxR-type" evidence="5">
    <location>
        <begin position="242"/>
        <end position="307"/>
    </location>
</feature>
<organism evidence="6 7">
    <name type="scientific">Mucilaginibacter panaciglaebae</name>
    <dbReference type="NCBI Taxonomy" id="502331"/>
    <lineage>
        <taxon>Bacteria</taxon>
        <taxon>Pseudomonadati</taxon>
        <taxon>Bacteroidota</taxon>
        <taxon>Sphingobacteriia</taxon>
        <taxon>Sphingobacteriales</taxon>
        <taxon>Sphingobacteriaceae</taxon>
        <taxon>Mucilaginibacter</taxon>
    </lineage>
</organism>
<proteinExistence type="predicted"/>
<feature type="transmembrane region" description="Helical" evidence="4">
    <location>
        <begin position="40"/>
        <end position="59"/>
    </location>
</feature>
<evidence type="ECO:0000256" key="1">
    <source>
        <dbReference type="ARBA" id="ARBA00023015"/>
    </source>
</evidence>
<dbReference type="SMART" id="SM00421">
    <property type="entry name" value="HTH_LUXR"/>
    <property type="match status" value="1"/>
</dbReference>
<dbReference type="Pfam" id="PF00196">
    <property type="entry name" value="GerE"/>
    <property type="match status" value="1"/>
</dbReference>
<dbReference type="InterPro" id="IPR036388">
    <property type="entry name" value="WH-like_DNA-bd_sf"/>
</dbReference>
<dbReference type="RefSeq" id="WP_345101554.1">
    <property type="nucleotide sequence ID" value="NZ_BAABCV010000003.1"/>
</dbReference>
<feature type="transmembrane region" description="Helical" evidence="4">
    <location>
        <begin position="131"/>
        <end position="152"/>
    </location>
</feature>
<feature type="transmembrane region" description="Helical" evidence="4">
    <location>
        <begin position="172"/>
        <end position="189"/>
    </location>
</feature>
<feature type="transmembrane region" description="Helical" evidence="4">
    <location>
        <begin position="74"/>
        <end position="91"/>
    </location>
</feature>
<dbReference type="PANTHER" id="PTHR44688">
    <property type="entry name" value="DNA-BINDING TRANSCRIPTIONAL ACTIVATOR DEVR_DOSR"/>
    <property type="match status" value="1"/>
</dbReference>
<dbReference type="PROSITE" id="PS50043">
    <property type="entry name" value="HTH_LUXR_2"/>
    <property type="match status" value="1"/>
</dbReference>
<dbReference type="PRINTS" id="PR00038">
    <property type="entry name" value="HTHLUXR"/>
</dbReference>
<feature type="transmembrane region" description="Helical" evidence="4">
    <location>
        <begin position="103"/>
        <end position="125"/>
    </location>
</feature>
<feature type="transmembrane region" description="Helical" evidence="4">
    <location>
        <begin position="6"/>
        <end position="28"/>
    </location>
</feature>
<evidence type="ECO:0000259" key="5">
    <source>
        <dbReference type="PROSITE" id="PS50043"/>
    </source>
</evidence>
<keyword evidence="3" id="KW-0804">Transcription</keyword>
<dbReference type="CDD" id="cd06170">
    <property type="entry name" value="LuxR_C_like"/>
    <property type="match status" value="1"/>
</dbReference>